<evidence type="ECO:0000256" key="1">
    <source>
        <dbReference type="ARBA" id="ARBA00004429"/>
    </source>
</evidence>
<evidence type="ECO:0000256" key="4">
    <source>
        <dbReference type="ARBA" id="ARBA00022989"/>
    </source>
</evidence>
<accession>A0A415MS33</accession>
<dbReference type="RefSeq" id="WP_122144231.1">
    <property type="nucleotide sequence ID" value="NZ_BAABYH010000001.1"/>
</dbReference>
<keyword evidence="3 6" id="KW-0812">Transmembrane</keyword>
<evidence type="ECO:0000256" key="2">
    <source>
        <dbReference type="ARBA" id="ARBA00022475"/>
    </source>
</evidence>
<dbReference type="PANTHER" id="PTHR43702">
    <property type="entry name" value="L-FUCOSE-PROTON SYMPORTER"/>
    <property type="match status" value="1"/>
</dbReference>
<dbReference type="Gene3D" id="1.20.1250.20">
    <property type="entry name" value="MFS general substrate transporter like domains"/>
    <property type="match status" value="2"/>
</dbReference>
<evidence type="ECO:0000256" key="5">
    <source>
        <dbReference type="ARBA" id="ARBA00023136"/>
    </source>
</evidence>
<feature type="transmembrane region" description="Helical" evidence="6">
    <location>
        <begin position="284"/>
        <end position="302"/>
    </location>
</feature>
<keyword evidence="4 6" id="KW-1133">Transmembrane helix</keyword>
<protein>
    <submittedName>
        <fullName evidence="7 8">MFS transporter</fullName>
    </submittedName>
</protein>
<evidence type="ECO:0000313" key="7">
    <source>
        <dbReference type="EMBL" id="TWV64331.1"/>
    </source>
</evidence>
<evidence type="ECO:0000256" key="3">
    <source>
        <dbReference type="ARBA" id="ARBA00022692"/>
    </source>
</evidence>
<dbReference type="GO" id="GO:0005886">
    <property type="term" value="C:plasma membrane"/>
    <property type="evidence" value="ECO:0007669"/>
    <property type="project" value="UniProtKB-SubCell"/>
</dbReference>
<dbReference type="Proteomes" id="UP001221009">
    <property type="component" value="Chromosome"/>
</dbReference>
<feature type="transmembrane region" description="Helical" evidence="6">
    <location>
        <begin position="368"/>
        <end position="387"/>
    </location>
</feature>
<feature type="transmembrane region" description="Helical" evidence="6">
    <location>
        <begin position="198"/>
        <end position="221"/>
    </location>
</feature>
<proteinExistence type="predicted"/>
<evidence type="ECO:0000313" key="8">
    <source>
        <dbReference type="EMBL" id="WET65177.1"/>
    </source>
</evidence>
<feature type="transmembrane region" description="Helical" evidence="6">
    <location>
        <begin position="51"/>
        <end position="71"/>
    </location>
</feature>
<feature type="transmembrane region" description="Helical" evidence="6">
    <location>
        <begin position="242"/>
        <end position="264"/>
    </location>
</feature>
<evidence type="ECO:0000313" key="9">
    <source>
        <dbReference type="Proteomes" id="UP000315827"/>
    </source>
</evidence>
<feature type="transmembrane region" description="Helical" evidence="6">
    <location>
        <begin position="164"/>
        <end position="186"/>
    </location>
</feature>
<dbReference type="InterPro" id="IPR036259">
    <property type="entry name" value="MFS_trans_sf"/>
</dbReference>
<feature type="transmembrane region" description="Helical" evidence="6">
    <location>
        <begin position="123"/>
        <end position="144"/>
    </location>
</feature>
<keyword evidence="2" id="KW-1003">Cell membrane</keyword>
<feature type="transmembrane region" description="Helical" evidence="6">
    <location>
        <begin position="393"/>
        <end position="412"/>
    </location>
</feature>
<dbReference type="GO" id="GO:0022857">
    <property type="term" value="F:transmembrane transporter activity"/>
    <property type="evidence" value="ECO:0007669"/>
    <property type="project" value="InterPro"/>
</dbReference>
<evidence type="ECO:0000256" key="6">
    <source>
        <dbReference type="SAM" id="Phobius"/>
    </source>
</evidence>
<dbReference type="Proteomes" id="UP000315827">
    <property type="component" value="Unassembled WGS sequence"/>
</dbReference>
<feature type="transmembrane region" description="Helical" evidence="6">
    <location>
        <begin position="83"/>
        <end position="103"/>
    </location>
</feature>
<dbReference type="PANTHER" id="PTHR43702:SF3">
    <property type="entry name" value="PROTEIN TSGA"/>
    <property type="match status" value="1"/>
</dbReference>
<feature type="transmembrane region" description="Helical" evidence="6">
    <location>
        <begin position="314"/>
        <end position="331"/>
    </location>
</feature>
<dbReference type="Pfam" id="PF07690">
    <property type="entry name" value="MFS_1"/>
    <property type="match status" value="1"/>
</dbReference>
<feature type="transmembrane region" description="Helical" evidence="6">
    <location>
        <begin position="337"/>
        <end position="356"/>
    </location>
</feature>
<sequence>MNTQKTNSLGPFIVLIFIYFIVGFLTTVNGQCQGPLKMAFLKEAGEFKNTFVTLISFFFFLGYLLNGTLGGRWINRYGYKRTLIRALSIMVVGLTVFFFSSWFTVNYEAWNISITSAHVPYGYFIFLLGSYLMGTSATLLQVVINPYVAAYEVRGTQPVQRMNIVCAFNSFGTTIAPFFVTSVMFGGVAIEEIHVEQLMFPFIVLAAFIALTAFITHRLYLPDVMNTKANEGERLERSIWSFRHLRLGVIAIFFYVGAEVSIGVNINLHALELEGTNGMNLNTPALLATLYWGGLMVGRIVSSMFSKISPRVQLTVATSFAAVFTIVAILANNLWVLVAVGLFHSVMWGCIFTLAIQGLKKYTSKASGVFMMGVFGGAVFPVLQGALADVLGSWRWTWGIVVVCELVMLYYAQVGSRVKEED</sequence>
<feature type="transmembrane region" description="Helical" evidence="6">
    <location>
        <begin position="12"/>
        <end position="31"/>
    </location>
</feature>
<dbReference type="EMBL" id="CP120353">
    <property type="protein sequence ID" value="WET65177.1"/>
    <property type="molecule type" value="Genomic_DNA"/>
</dbReference>
<dbReference type="InterPro" id="IPR011701">
    <property type="entry name" value="MFS"/>
</dbReference>
<organism evidence="7 9">
    <name type="scientific">Parabacteroides distasonis</name>
    <dbReference type="NCBI Taxonomy" id="823"/>
    <lineage>
        <taxon>Bacteria</taxon>
        <taxon>Pseudomonadati</taxon>
        <taxon>Bacteroidota</taxon>
        <taxon>Bacteroidia</taxon>
        <taxon>Bacteroidales</taxon>
        <taxon>Tannerellaceae</taxon>
        <taxon>Parabacteroides</taxon>
    </lineage>
</organism>
<dbReference type="SUPFAM" id="SSF103473">
    <property type="entry name" value="MFS general substrate transporter"/>
    <property type="match status" value="1"/>
</dbReference>
<dbReference type="AlphaFoldDB" id="A0A415MS33"/>
<gene>
    <name evidence="7" type="ORF">FSA05_01555</name>
    <name evidence="8" type="ORF">P2T59_04140</name>
</gene>
<keyword evidence="5 6" id="KW-0472">Membrane</keyword>
<dbReference type="InterPro" id="IPR050375">
    <property type="entry name" value="MFS_TsgA-like"/>
</dbReference>
<reference evidence="7 9" key="1">
    <citation type="submission" date="2019-07" db="EMBL/GenBank/DDBJ databases">
        <title>Genome sequencing of Parabacteroides distasonis iSURF_7.</title>
        <authorList>
            <person name="Degefu H.N."/>
            <person name="Ruoff K.L."/>
            <person name="Price C.E."/>
            <person name="Valls R.A."/>
            <person name="O'Toole G.A."/>
        </authorList>
    </citation>
    <scope>NUCLEOTIDE SEQUENCE [LARGE SCALE GENOMIC DNA]</scope>
    <source>
        <strain evidence="7 9">CFPLTA003_1B</strain>
    </source>
</reference>
<comment type="subcellular location">
    <subcellularLocation>
        <location evidence="1">Cell inner membrane</location>
        <topology evidence="1">Multi-pass membrane protein</topology>
    </subcellularLocation>
</comment>
<dbReference type="EMBL" id="VOHW01000001">
    <property type="protein sequence ID" value="TWV64331.1"/>
    <property type="molecule type" value="Genomic_DNA"/>
</dbReference>
<reference evidence="8" key="2">
    <citation type="submission" date="2023-03" db="EMBL/GenBank/DDBJ databases">
        <title>Parabacteroides distasonis, a bacteria resistant against UC.</title>
        <authorList>
            <person name="Dai W."/>
        </authorList>
    </citation>
    <scope>NUCLEOTIDE SEQUENCE</scope>
    <source>
        <strain evidence="8">F1-28</strain>
    </source>
</reference>
<name>A0A415MS33_PARDI</name>